<name>A0AAV9HJN8_9PEZI</name>
<dbReference type="GO" id="GO:0006303">
    <property type="term" value="P:double-strand break repair via nonhomologous end joining"/>
    <property type="evidence" value="ECO:0007669"/>
    <property type="project" value="InterPro"/>
</dbReference>
<evidence type="ECO:0000256" key="1">
    <source>
        <dbReference type="ARBA" id="ARBA00004123"/>
    </source>
</evidence>
<sequence length="720" mass="80611">MADKEATVYIVDLGESMADCHNGRDESDLDFGMRYVWDKISTTVAASRKTWTIGFVGLNTDETNNSHDEEGLGGYHNISVLQEIGPMTMTELRELRSRVQPCRAHSGDAISAVVVAMDMINEFTKKLKFKRRIILVTNGESPIDDDGGPEEVAEKLNESNIELVVIGVDFDDPDYGFKEEDKSSSKRNNENTLRRLVEACKDGVFGTMQQAVEELSIPRIKPVRPFKAYDGPLTLGDPSKYESAISIHVERYFKTKRAAPPSATTVVINPERSAFTQTQRDEDVEMGGTEFSNVKHMRTYRVNDPDAPGGKLDVPFEELAKGYQYGRTVVPFSESDMSITKYETQKGFSIIGFIPFDSYTPFLNMGETGLIVAQKMNEEAELGLSAFIHALHELESYAVARYVQKDHAQVQILLLKPNPGVEDEFECLYDIPLPFAEDVRSYQFPPLDKVLTVTGNVLKEHRLLPNDDLKEAMSDFVDAMELSGFDVDEDGNPVDYAPVDEVYNPIIHRISQAIRVRAVDPEAPIGPPAEILLRFSKPPEKLIKKAKQEIDILIDAAEVKKVPEKAKGRGKKEVVKPLSGLDIDSLLGESKRTVISPENAIPEFKQALATAEDDETIEKAVKQMGDIVRKLITDSFSDLFYNRAAENIRVLREELIGYDFPNLYNKFLTALKKSLLSGELGGDRREMWFKYIIAGKLGLVTKMESEMSDITEADAKAFVR</sequence>
<dbReference type="EMBL" id="MU865014">
    <property type="protein sequence ID" value="KAK4460350.1"/>
    <property type="molecule type" value="Genomic_DNA"/>
</dbReference>
<dbReference type="EC" id="3.6.4.12" evidence="4 19"/>
<dbReference type="Gene3D" id="1.10.1600.10">
    <property type="match status" value="1"/>
</dbReference>
<dbReference type="CDD" id="cd00873">
    <property type="entry name" value="KU80"/>
    <property type="match status" value="1"/>
</dbReference>
<comment type="similarity">
    <text evidence="3 19">Belongs to the ku80 family.</text>
</comment>
<comment type="function">
    <text evidence="17">Single-stranded DNA-dependent ATP-dependent helicase. Involved in non-homologous end joining (NHEJ) DNA double strand break repair. DNA-binding is sequence-independent but has a high affinity to nicks in double-stranded DNA and to the ends of duplex DNA. Binds to naturally occurring chromosomal ends, and therefore provides chromosomal end protection. Required also for telomere recombination to repair telomeric ends in the absence of telomerase. KU70, of the KU70/KU80 heterodimer, binds to the stem loop of TLC1, the RNA component of telomerase. Involved in telomere maintenance. Interacts with telomeric repeats and subtelomeric sequences thereby controlling telomere length and protecting against subtelomeric rearrangement. Maintains telomeric chromatin, which is involved in silencing the expression of genes located at the telomere. Required for mating-type switching.</text>
</comment>
<dbReference type="GO" id="GO:0003678">
    <property type="term" value="F:DNA helicase activity"/>
    <property type="evidence" value="ECO:0007669"/>
    <property type="project" value="UniProtKB-EC"/>
</dbReference>
<reference evidence="21" key="1">
    <citation type="journal article" date="2023" name="Mol. Phylogenet. Evol.">
        <title>Genome-scale phylogeny and comparative genomics of the fungal order Sordariales.</title>
        <authorList>
            <person name="Hensen N."/>
            <person name="Bonometti L."/>
            <person name="Westerberg I."/>
            <person name="Brannstrom I.O."/>
            <person name="Guillou S."/>
            <person name="Cros-Aarteil S."/>
            <person name="Calhoun S."/>
            <person name="Haridas S."/>
            <person name="Kuo A."/>
            <person name="Mondo S."/>
            <person name="Pangilinan J."/>
            <person name="Riley R."/>
            <person name="LaButti K."/>
            <person name="Andreopoulos B."/>
            <person name="Lipzen A."/>
            <person name="Chen C."/>
            <person name="Yan M."/>
            <person name="Daum C."/>
            <person name="Ng V."/>
            <person name="Clum A."/>
            <person name="Steindorff A."/>
            <person name="Ohm R.A."/>
            <person name="Martin F."/>
            <person name="Silar P."/>
            <person name="Natvig D.O."/>
            <person name="Lalanne C."/>
            <person name="Gautier V."/>
            <person name="Ament-Velasquez S.L."/>
            <person name="Kruys A."/>
            <person name="Hutchinson M.I."/>
            <person name="Powell A.J."/>
            <person name="Barry K."/>
            <person name="Miller A.N."/>
            <person name="Grigoriev I.V."/>
            <person name="Debuchy R."/>
            <person name="Gladieux P."/>
            <person name="Hiltunen Thoren M."/>
            <person name="Johannesson H."/>
        </authorList>
    </citation>
    <scope>NUCLEOTIDE SEQUENCE</scope>
    <source>
        <strain evidence="21">PSN324</strain>
    </source>
</reference>
<dbReference type="GO" id="GO:0000723">
    <property type="term" value="P:telomere maintenance"/>
    <property type="evidence" value="ECO:0007669"/>
    <property type="project" value="InterPro"/>
</dbReference>
<organism evidence="21 22">
    <name type="scientific">Cladorrhinum samala</name>
    <dbReference type="NCBI Taxonomy" id="585594"/>
    <lineage>
        <taxon>Eukaryota</taxon>
        <taxon>Fungi</taxon>
        <taxon>Dikarya</taxon>
        <taxon>Ascomycota</taxon>
        <taxon>Pezizomycotina</taxon>
        <taxon>Sordariomycetes</taxon>
        <taxon>Sordariomycetidae</taxon>
        <taxon>Sordariales</taxon>
        <taxon>Podosporaceae</taxon>
        <taxon>Cladorrhinum</taxon>
    </lineage>
</organism>
<evidence type="ECO:0000256" key="17">
    <source>
        <dbReference type="ARBA" id="ARBA00024890"/>
    </source>
</evidence>
<keyword evidence="16 19" id="KW-0539">Nucleus</keyword>
<keyword evidence="10 19" id="KW-0347">Helicase</keyword>
<dbReference type="GO" id="GO:0000781">
    <property type="term" value="C:chromosome, telomeric region"/>
    <property type="evidence" value="ECO:0007669"/>
    <property type="project" value="UniProtKB-SubCell"/>
</dbReference>
<evidence type="ECO:0000259" key="20">
    <source>
        <dbReference type="SMART" id="SM00559"/>
    </source>
</evidence>
<dbReference type="Pfam" id="PF08785">
    <property type="entry name" value="Ku_PK_bind"/>
    <property type="match status" value="1"/>
</dbReference>
<evidence type="ECO:0000256" key="14">
    <source>
        <dbReference type="ARBA" id="ARBA00023172"/>
    </source>
</evidence>
<keyword evidence="7 19" id="KW-0547">Nucleotide-binding</keyword>
<evidence type="ECO:0000256" key="16">
    <source>
        <dbReference type="ARBA" id="ARBA00023242"/>
    </source>
</evidence>
<comment type="catalytic activity">
    <reaction evidence="18 19">
        <text>ATP + H2O = ADP + phosphate + H(+)</text>
        <dbReference type="Rhea" id="RHEA:13065"/>
        <dbReference type="ChEBI" id="CHEBI:15377"/>
        <dbReference type="ChEBI" id="CHEBI:15378"/>
        <dbReference type="ChEBI" id="CHEBI:30616"/>
        <dbReference type="ChEBI" id="CHEBI:43474"/>
        <dbReference type="ChEBI" id="CHEBI:456216"/>
        <dbReference type="EC" id="3.6.4.12"/>
    </reaction>
</comment>
<evidence type="ECO:0000256" key="6">
    <source>
        <dbReference type="ARBA" id="ARBA00022454"/>
    </source>
</evidence>
<dbReference type="InterPro" id="IPR024193">
    <property type="entry name" value="Ku80"/>
</dbReference>
<dbReference type="SUPFAM" id="SSF53300">
    <property type="entry name" value="vWA-like"/>
    <property type="match status" value="1"/>
</dbReference>
<keyword evidence="22" id="KW-1185">Reference proteome</keyword>
<proteinExistence type="inferred from homology"/>
<dbReference type="InterPro" id="IPR036494">
    <property type="entry name" value="Ku_C_sf"/>
</dbReference>
<comment type="subcellular location">
    <subcellularLocation>
        <location evidence="2">Chromosome</location>
        <location evidence="2">Telomere</location>
    </subcellularLocation>
    <subcellularLocation>
        <location evidence="1 19">Nucleus</location>
    </subcellularLocation>
</comment>
<evidence type="ECO:0000256" key="12">
    <source>
        <dbReference type="ARBA" id="ARBA00022895"/>
    </source>
</evidence>
<dbReference type="InterPro" id="IPR014893">
    <property type="entry name" value="Ku_PK_bind"/>
</dbReference>
<evidence type="ECO:0000256" key="19">
    <source>
        <dbReference type="PIRNR" id="PIRNR016570"/>
    </source>
</evidence>
<dbReference type="PIRSF" id="PIRSF016570">
    <property type="entry name" value="Ku80"/>
    <property type="match status" value="1"/>
</dbReference>
<dbReference type="GO" id="GO:0043564">
    <property type="term" value="C:Ku70:Ku80 complex"/>
    <property type="evidence" value="ECO:0007669"/>
    <property type="project" value="InterPro"/>
</dbReference>
<dbReference type="GO" id="GO:0042162">
    <property type="term" value="F:telomeric DNA binding"/>
    <property type="evidence" value="ECO:0007669"/>
    <property type="project" value="InterPro"/>
</dbReference>
<dbReference type="SUPFAM" id="SSF101420">
    <property type="entry name" value="C-terminal domain of Ku80"/>
    <property type="match status" value="1"/>
</dbReference>
<dbReference type="GO" id="GO:0005524">
    <property type="term" value="F:ATP binding"/>
    <property type="evidence" value="ECO:0007669"/>
    <property type="project" value="UniProtKB-UniRule"/>
</dbReference>
<keyword evidence="13 19" id="KW-0238">DNA-binding</keyword>
<dbReference type="FunFam" id="3.40.50.410:FF:000073">
    <property type="entry name" value="ATP-dependent DNA helicase II subunit 2"/>
    <property type="match status" value="1"/>
</dbReference>
<evidence type="ECO:0000256" key="11">
    <source>
        <dbReference type="ARBA" id="ARBA00022840"/>
    </source>
</evidence>
<dbReference type="FunFam" id="2.40.290.10:FF:000008">
    <property type="entry name" value="ATP-dependent DNA helicase II subunit 2"/>
    <property type="match status" value="1"/>
</dbReference>
<dbReference type="Gene3D" id="2.40.290.10">
    <property type="match status" value="1"/>
</dbReference>
<dbReference type="PANTHER" id="PTHR12604">
    <property type="entry name" value="KU AUTOANTIGEN DNA HELICASE"/>
    <property type="match status" value="1"/>
</dbReference>
<dbReference type="Proteomes" id="UP001321749">
    <property type="component" value="Unassembled WGS sequence"/>
</dbReference>
<dbReference type="PANTHER" id="PTHR12604:SF4">
    <property type="entry name" value="X-RAY REPAIR CROSS-COMPLEMENTING PROTEIN 5"/>
    <property type="match status" value="1"/>
</dbReference>
<dbReference type="Gene3D" id="1.25.40.240">
    <property type="entry name" value="Ku, C-terminal domain"/>
    <property type="match status" value="1"/>
</dbReference>
<dbReference type="AlphaFoldDB" id="A0AAV9HJN8"/>
<comment type="caution">
    <text evidence="21">The sequence shown here is derived from an EMBL/GenBank/DDBJ whole genome shotgun (WGS) entry which is preliminary data.</text>
</comment>
<dbReference type="GO" id="GO:0006310">
    <property type="term" value="P:DNA recombination"/>
    <property type="evidence" value="ECO:0007669"/>
    <property type="project" value="UniProtKB-KW"/>
</dbReference>
<dbReference type="GO" id="GO:0003690">
    <property type="term" value="F:double-stranded DNA binding"/>
    <property type="evidence" value="ECO:0007669"/>
    <property type="project" value="TreeGrafter"/>
</dbReference>
<dbReference type="InterPro" id="IPR016194">
    <property type="entry name" value="SPOC-like_C_dom_sf"/>
</dbReference>
<dbReference type="InterPro" id="IPR006164">
    <property type="entry name" value="DNA_bd_Ku70/Ku80"/>
</dbReference>
<evidence type="ECO:0000256" key="15">
    <source>
        <dbReference type="ARBA" id="ARBA00023204"/>
    </source>
</evidence>
<evidence type="ECO:0000256" key="2">
    <source>
        <dbReference type="ARBA" id="ARBA00004574"/>
    </source>
</evidence>
<gene>
    <name evidence="21" type="ORF">QBC42DRAFT_272587</name>
</gene>
<evidence type="ECO:0000256" key="7">
    <source>
        <dbReference type="ARBA" id="ARBA00022741"/>
    </source>
</evidence>
<protein>
    <recommendedName>
        <fullName evidence="5 19">ATP-dependent DNA helicase II subunit 2</fullName>
        <ecNumber evidence="4 19">3.6.4.12</ecNumber>
    </recommendedName>
</protein>
<evidence type="ECO:0000256" key="18">
    <source>
        <dbReference type="ARBA" id="ARBA00047995"/>
    </source>
</evidence>
<keyword evidence="9 19" id="KW-0378">Hydrolase</keyword>
<feature type="domain" description="Ku" evidence="20">
    <location>
        <begin position="310"/>
        <end position="450"/>
    </location>
</feature>
<evidence type="ECO:0000256" key="13">
    <source>
        <dbReference type="ARBA" id="ARBA00023125"/>
    </source>
</evidence>
<evidence type="ECO:0000256" key="5">
    <source>
        <dbReference type="ARBA" id="ARBA00021792"/>
    </source>
</evidence>
<evidence type="ECO:0000256" key="3">
    <source>
        <dbReference type="ARBA" id="ARBA00007726"/>
    </source>
</evidence>
<accession>A0AAV9HJN8</accession>
<dbReference type="InterPro" id="IPR005161">
    <property type="entry name" value="Ku_N"/>
</dbReference>
<evidence type="ECO:0000256" key="8">
    <source>
        <dbReference type="ARBA" id="ARBA00022763"/>
    </source>
</evidence>
<keyword evidence="11 19" id="KW-0067">ATP-binding</keyword>
<dbReference type="SUPFAM" id="SSF100939">
    <property type="entry name" value="SPOC domain-like"/>
    <property type="match status" value="1"/>
</dbReference>
<dbReference type="InterPro" id="IPR036465">
    <property type="entry name" value="vWFA_dom_sf"/>
</dbReference>
<dbReference type="Pfam" id="PF02735">
    <property type="entry name" value="Ku"/>
    <property type="match status" value="1"/>
</dbReference>
<evidence type="ECO:0000256" key="4">
    <source>
        <dbReference type="ARBA" id="ARBA00012551"/>
    </source>
</evidence>
<keyword evidence="14 19" id="KW-0233">DNA recombination</keyword>
<dbReference type="FunFam" id="1.10.1600.10:FF:000002">
    <property type="entry name" value="X-ray repair cross-complementing protein 5"/>
    <property type="match status" value="1"/>
</dbReference>
<keyword evidence="8 19" id="KW-0227">DNA damage</keyword>
<evidence type="ECO:0000256" key="9">
    <source>
        <dbReference type="ARBA" id="ARBA00022801"/>
    </source>
</evidence>
<evidence type="ECO:0000313" key="22">
    <source>
        <dbReference type="Proteomes" id="UP001321749"/>
    </source>
</evidence>
<keyword evidence="6" id="KW-0158">Chromosome</keyword>
<evidence type="ECO:0000256" key="10">
    <source>
        <dbReference type="ARBA" id="ARBA00022806"/>
    </source>
</evidence>
<dbReference type="GO" id="GO:0016787">
    <property type="term" value="F:hydrolase activity"/>
    <property type="evidence" value="ECO:0007669"/>
    <property type="project" value="UniProtKB-KW"/>
</dbReference>
<evidence type="ECO:0000313" key="21">
    <source>
        <dbReference type="EMBL" id="KAK4460350.1"/>
    </source>
</evidence>
<dbReference type="GO" id="GO:0003684">
    <property type="term" value="F:damaged DNA binding"/>
    <property type="evidence" value="ECO:0007669"/>
    <property type="project" value="InterPro"/>
</dbReference>
<keyword evidence="12" id="KW-0779">Telomere</keyword>
<dbReference type="Pfam" id="PF03731">
    <property type="entry name" value="Ku_N"/>
    <property type="match status" value="1"/>
</dbReference>
<reference evidence="21" key="2">
    <citation type="submission" date="2023-06" db="EMBL/GenBank/DDBJ databases">
        <authorList>
            <consortium name="Lawrence Berkeley National Laboratory"/>
            <person name="Mondo S.J."/>
            <person name="Hensen N."/>
            <person name="Bonometti L."/>
            <person name="Westerberg I."/>
            <person name="Brannstrom I.O."/>
            <person name="Guillou S."/>
            <person name="Cros-Aarteil S."/>
            <person name="Calhoun S."/>
            <person name="Haridas S."/>
            <person name="Kuo A."/>
            <person name="Pangilinan J."/>
            <person name="Riley R."/>
            <person name="Labutti K."/>
            <person name="Andreopoulos B."/>
            <person name="Lipzen A."/>
            <person name="Chen C."/>
            <person name="Yanf M."/>
            <person name="Daum C."/>
            <person name="Ng V."/>
            <person name="Clum A."/>
            <person name="Steindorff A."/>
            <person name="Ohm R."/>
            <person name="Martin F."/>
            <person name="Silar P."/>
            <person name="Natvig D."/>
            <person name="Lalanne C."/>
            <person name="Gautier V."/>
            <person name="Ament-Velasquez S.L."/>
            <person name="Kruys A."/>
            <person name="Hutchinson M.I."/>
            <person name="Powell A.J."/>
            <person name="Barry K."/>
            <person name="Miller A.N."/>
            <person name="Grigoriev I.V."/>
            <person name="Debuchy R."/>
            <person name="Gladieux P."/>
            <person name="Thoren M.H."/>
            <person name="Johannesson H."/>
        </authorList>
    </citation>
    <scope>NUCLEOTIDE SEQUENCE</scope>
    <source>
        <strain evidence="21">PSN324</strain>
    </source>
</reference>
<keyword evidence="15 19" id="KW-0234">DNA repair</keyword>
<dbReference type="Gene3D" id="3.40.50.410">
    <property type="entry name" value="von Willebrand factor, type A domain"/>
    <property type="match status" value="1"/>
</dbReference>
<dbReference type="SMART" id="SM00559">
    <property type="entry name" value="Ku78"/>
    <property type="match status" value="1"/>
</dbReference>